<reference evidence="2" key="1">
    <citation type="journal article" date="2019" name="Int. J. Syst. Evol. Microbiol.">
        <title>The Global Catalogue of Microorganisms (GCM) 10K type strain sequencing project: providing services to taxonomists for standard genome sequencing and annotation.</title>
        <authorList>
            <consortium name="The Broad Institute Genomics Platform"/>
            <consortium name="The Broad Institute Genome Sequencing Center for Infectious Disease"/>
            <person name="Wu L."/>
            <person name="Ma J."/>
        </authorList>
    </citation>
    <scope>NUCLEOTIDE SEQUENCE [LARGE SCALE GENOMIC DNA]</scope>
    <source>
        <strain evidence="2">JCM 18019</strain>
    </source>
</reference>
<organism evidence="1 2">
    <name type="scientific">Chryseobacterium ginsengisoli</name>
    <dbReference type="NCBI Taxonomy" id="363853"/>
    <lineage>
        <taxon>Bacteria</taxon>
        <taxon>Pseudomonadati</taxon>
        <taxon>Bacteroidota</taxon>
        <taxon>Flavobacteriia</taxon>
        <taxon>Flavobacteriales</taxon>
        <taxon>Weeksellaceae</taxon>
        <taxon>Chryseobacterium group</taxon>
        <taxon>Chryseobacterium</taxon>
    </lineage>
</organism>
<evidence type="ECO:0000313" key="1">
    <source>
        <dbReference type="EMBL" id="GAA5085912.1"/>
    </source>
</evidence>
<accession>A0ABP9LZI3</accession>
<dbReference type="RefSeq" id="WP_345200367.1">
    <property type="nucleotide sequence ID" value="NZ_BAABHX010000001.1"/>
</dbReference>
<proteinExistence type="predicted"/>
<evidence type="ECO:0000313" key="2">
    <source>
        <dbReference type="Proteomes" id="UP001500353"/>
    </source>
</evidence>
<gene>
    <name evidence="1" type="ORF">GCM10023210_07190</name>
</gene>
<comment type="caution">
    <text evidence="1">The sequence shown here is derived from an EMBL/GenBank/DDBJ whole genome shotgun (WGS) entry which is preliminary data.</text>
</comment>
<name>A0ABP9LZI3_9FLAO</name>
<sequence length="224" mass="26792">MKTILATLFFIFSLIKIQATEQQTDLLYINGEKYHILNKFLHQDILGQYIEDNKLNSEINTGLWRGYIGEFIVENNIFKMKDAIIPIDYQKDTNLRLSKNHLTILENLNKKSINTVLFLSKIDNSIHRLDQNFSTIKVLEIKDNEVVKNFDLNSDLEYNQFKCDQFQKYKQTKAYKRNYYYSLKTIQNSREKYDYEDEILPIQEEVENFIADLLFEEEDFTHIL</sequence>
<protein>
    <submittedName>
        <fullName evidence="1">Uncharacterized protein</fullName>
    </submittedName>
</protein>
<keyword evidence="2" id="KW-1185">Reference proteome</keyword>
<dbReference type="EMBL" id="BAABHX010000001">
    <property type="protein sequence ID" value="GAA5085912.1"/>
    <property type="molecule type" value="Genomic_DNA"/>
</dbReference>
<dbReference type="Proteomes" id="UP001500353">
    <property type="component" value="Unassembled WGS sequence"/>
</dbReference>